<feature type="region of interest" description="Disordered" evidence="7">
    <location>
        <begin position="1116"/>
        <end position="1146"/>
    </location>
</feature>
<feature type="transmembrane region" description="Helical" evidence="8">
    <location>
        <begin position="626"/>
        <end position="644"/>
    </location>
</feature>
<feature type="transmembrane region" description="Helical" evidence="8">
    <location>
        <begin position="851"/>
        <end position="869"/>
    </location>
</feature>
<evidence type="ECO:0000256" key="4">
    <source>
        <dbReference type="ARBA" id="ARBA00022989"/>
    </source>
</evidence>
<dbReference type="EMBL" id="JAHWGI010000215">
    <property type="protein sequence ID" value="KAK3910954.1"/>
    <property type="molecule type" value="Genomic_DNA"/>
</dbReference>
<dbReference type="SUPFAM" id="SSF57667">
    <property type="entry name" value="beta-beta-alpha zinc fingers"/>
    <property type="match status" value="3"/>
</dbReference>
<comment type="caution">
    <text evidence="10">The sequence shown here is derived from an EMBL/GenBank/DDBJ whole genome shotgun (WGS) entry which is preliminary data.</text>
</comment>
<keyword evidence="11" id="KW-1185">Reference proteome</keyword>
<dbReference type="Proteomes" id="UP001219518">
    <property type="component" value="Unassembled WGS sequence"/>
</dbReference>
<dbReference type="GO" id="GO:0016020">
    <property type="term" value="C:membrane"/>
    <property type="evidence" value="ECO:0007669"/>
    <property type="project" value="UniProtKB-SubCell"/>
</dbReference>
<keyword evidence="3 8" id="KW-0812">Transmembrane</keyword>
<dbReference type="GO" id="GO:0034464">
    <property type="term" value="C:BBSome"/>
    <property type="evidence" value="ECO:0007669"/>
    <property type="project" value="InterPro"/>
</dbReference>
<dbReference type="InterPro" id="IPR051584">
    <property type="entry name" value="GPCR-associated_LMBR1"/>
</dbReference>
<feature type="compositionally biased region" description="Polar residues" evidence="7">
    <location>
        <begin position="1123"/>
        <end position="1133"/>
    </location>
</feature>
<feature type="transmembrane region" description="Helical" evidence="8">
    <location>
        <begin position="664"/>
        <end position="682"/>
    </location>
</feature>
<protein>
    <submittedName>
        <fullName evidence="10">LMBR1 domain-containing protein 2-like protein</fullName>
    </submittedName>
</protein>
<dbReference type="PROSITE" id="PS50157">
    <property type="entry name" value="ZINC_FINGER_C2H2_2"/>
    <property type="match status" value="2"/>
</dbReference>
<organism evidence="10 11">
    <name type="scientific">Frankliniella fusca</name>
    <dbReference type="NCBI Taxonomy" id="407009"/>
    <lineage>
        <taxon>Eukaryota</taxon>
        <taxon>Metazoa</taxon>
        <taxon>Ecdysozoa</taxon>
        <taxon>Arthropoda</taxon>
        <taxon>Hexapoda</taxon>
        <taxon>Insecta</taxon>
        <taxon>Pterygota</taxon>
        <taxon>Neoptera</taxon>
        <taxon>Paraneoptera</taxon>
        <taxon>Thysanoptera</taxon>
        <taxon>Terebrantia</taxon>
        <taxon>Thripoidea</taxon>
        <taxon>Thripidae</taxon>
        <taxon>Frankliniella</taxon>
    </lineage>
</organism>
<proteinExistence type="inferred from homology"/>
<evidence type="ECO:0000313" key="11">
    <source>
        <dbReference type="Proteomes" id="UP001219518"/>
    </source>
</evidence>
<evidence type="ECO:0000256" key="5">
    <source>
        <dbReference type="ARBA" id="ARBA00023136"/>
    </source>
</evidence>
<dbReference type="InterPro" id="IPR036236">
    <property type="entry name" value="Znf_C2H2_sf"/>
</dbReference>
<gene>
    <name evidence="10" type="ORF">KUF71_020658</name>
</gene>
<dbReference type="PROSITE" id="PS00028">
    <property type="entry name" value="ZINC_FINGER_C2H2_1"/>
    <property type="match status" value="4"/>
</dbReference>
<evidence type="ECO:0000256" key="7">
    <source>
        <dbReference type="SAM" id="MobiDB-lite"/>
    </source>
</evidence>
<dbReference type="GO" id="GO:0008270">
    <property type="term" value="F:zinc ion binding"/>
    <property type="evidence" value="ECO:0007669"/>
    <property type="project" value="UniProtKB-KW"/>
</dbReference>
<keyword evidence="6" id="KW-0863">Zinc-finger</keyword>
<feature type="domain" description="C2H2-type" evidence="9">
    <location>
        <begin position="133"/>
        <end position="160"/>
    </location>
</feature>
<dbReference type="InterPro" id="IPR013087">
    <property type="entry name" value="Znf_C2H2_type"/>
</dbReference>
<keyword evidence="5 8" id="KW-0472">Membrane</keyword>
<comment type="subcellular location">
    <subcellularLocation>
        <location evidence="1">Membrane</location>
        <topology evidence="1">Multi-pass membrane protein</topology>
    </subcellularLocation>
</comment>
<feature type="domain" description="C2H2-type" evidence="9">
    <location>
        <begin position="160"/>
        <end position="187"/>
    </location>
</feature>
<evidence type="ECO:0000256" key="1">
    <source>
        <dbReference type="ARBA" id="ARBA00004141"/>
    </source>
</evidence>
<dbReference type="PANTHER" id="PTHR21355">
    <property type="entry name" value="G-PROTEIN COUPLED RECEPTOR-ASSOCIATED PROTEIN LMBRD2"/>
    <property type="match status" value="1"/>
</dbReference>
<dbReference type="Gene3D" id="3.30.160.60">
    <property type="entry name" value="Classic Zinc Finger"/>
    <property type="match status" value="3"/>
</dbReference>
<keyword evidence="6" id="KW-0479">Metal-binding</keyword>
<feature type="transmembrane region" description="Helical" evidence="8">
    <location>
        <begin position="521"/>
        <end position="541"/>
    </location>
</feature>
<reference evidence="10" key="2">
    <citation type="journal article" date="2023" name="BMC Genomics">
        <title>Pest status, molecular evolution, and epigenetic factors derived from the genome assembly of Frankliniella fusca, a thysanopteran phytovirus vector.</title>
        <authorList>
            <person name="Catto M.A."/>
            <person name="Labadie P.E."/>
            <person name="Jacobson A.L."/>
            <person name="Kennedy G.G."/>
            <person name="Srinivasan R."/>
            <person name="Hunt B.G."/>
        </authorList>
    </citation>
    <scope>NUCLEOTIDE SEQUENCE</scope>
    <source>
        <strain evidence="10">PL_HMW_Pooled</strain>
    </source>
</reference>
<feature type="transmembrane region" description="Helical" evidence="8">
    <location>
        <begin position="586"/>
        <end position="605"/>
    </location>
</feature>
<evidence type="ECO:0000256" key="8">
    <source>
        <dbReference type="SAM" id="Phobius"/>
    </source>
</evidence>
<evidence type="ECO:0000256" key="2">
    <source>
        <dbReference type="ARBA" id="ARBA00010487"/>
    </source>
</evidence>
<evidence type="ECO:0000256" key="3">
    <source>
        <dbReference type="ARBA" id="ARBA00022692"/>
    </source>
</evidence>
<sequence>MSHNRNLLQTSSEGVQCELGKESYRNCLFSIRSGHYRTCGYQPYSECQGIDLSIKRENQLVSTLIKSGDESYKSCKSDAEDRSKLVLETDSSISSIDNDLEFSDFVCGDCGLQSSDSTLYEAHCKAHNIMEPFKCVECSKRFHNYSSYEMHKKIHSTKQYNCIDCQKKFCLKWSLMVHSQVHRSQPQRRCEKCGLQFLNEEFFESHLMSTHNYLENISAKDQTSQNLLEPGTKKILDHKTNKNSVLDCEHCDLKFESQSDLSYHQKMNSDSFLYKCEKCEIECASYSEIRDHVNSNHDDLDVHYCDNCGGTGFVSSTLDDDQSTTCNFIQNTEIPECIDESICGSVKEKSVSKVRGKVSKKTVRMKKSNVQEKHKRKLRGVNRGAKPVFKKVTFEVTLDQNHSGKFSDLFFSPNNMSEPANVKHVILSTGVIQQQEKDIFQPILCKPKLMPLKSVTLQRLEDMQKLAEEKLRQQQINSSTGESTQLKVKMSLGPLLTDVVVTFCLAAGLLYHYGNCMRHHIVVTVAVLIAWYFSFLIVFVLPLDVSSTVYRQCIGENGTIVNQTELECKVPWSHVPDNVFPNLWRVVYWTSQCLTWLIMPVMQSYSRAGEFTWKGKIKSAIIDNTIYYGTYLFICGILLIYLALQPAMELDGQKLKAIASSASNTWGLFLLVLLLGYALVEVPRSLWNASKKGYLLHYAYFHAAKLSCDKCEAQDAVDDVLETLKALSSAVRPNHPQYRNLETILQKVPVEMRERMNRRPASDDSTLEPPTEKSLIRLHKQVIKALQTQHRTETQWDMLVKKIFMLEDVAKNQVSHDHRFKWSFQPQRSPFVQAVFTPTIEWYWRCVLHSYVLKCGAIICSILSVFVVWSEVTFFNKEPVLSLFANFLNWAKADYDYFSIEVLSTLIIAYLCFCAYSTVLKIRVLNHYYIAPHHQTDEFSLIFSGMMLCRLTPPMCLNFLGLIHMDSHIIKKRILETHYTQVMGHMDVIAIISDGFNIYFPMLMLAFCLATYFSLGSRALSMLGFQQFVGDDELTGELVDEGRELIKRERRRLERNEESLNRRREFQERFGANSASRYRPTARNGNDPEHDNAIVRQNSTESIRAGLLDSSDYYVPAEEEEQTPLSQHQSGSKHLTYPPRGLFDDV</sequence>
<evidence type="ECO:0000313" key="10">
    <source>
        <dbReference type="EMBL" id="KAK3910954.1"/>
    </source>
</evidence>
<dbReference type="AlphaFoldDB" id="A0AAE1L9P7"/>
<feature type="transmembrane region" description="Helical" evidence="8">
    <location>
        <begin position="897"/>
        <end position="920"/>
    </location>
</feature>
<dbReference type="Pfam" id="PF04791">
    <property type="entry name" value="LMBR1"/>
    <property type="match status" value="1"/>
</dbReference>
<name>A0AAE1L9P7_9NEOP</name>
<comment type="similarity">
    <text evidence="2">Belongs to the LIMR family.</text>
</comment>
<feature type="region of interest" description="Disordered" evidence="7">
    <location>
        <begin position="1071"/>
        <end position="1093"/>
    </location>
</feature>
<dbReference type="InterPro" id="IPR006876">
    <property type="entry name" value="LMBR1-like_membr_prot"/>
</dbReference>
<dbReference type="PANTHER" id="PTHR21355:SF0">
    <property type="entry name" value="G-PROTEIN COUPLED RECEPTOR-ASSOCIATED PROTEIN LMBRD2"/>
    <property type="match status" value="1"/>
</dbReference>
<evidence type="ECO:0000256" key="6">
    <source>
        <dbReference type="PROSITE-ProRule" id="PRU00042"/>
    </source>
</evidence>
<dbReference type="InterPro" id="IPR028233">
    <property type="entry name" value="BBIP10"/>
</dbReference>
<keyword evidence="4 8" id="KW-1133">Transmembrane helix</keyword>
<reference evidence="10" key="1">
    <citation type="submission" date="2021-07" db="EMBL/GenBank/DDBJ databases">
        <authorList>
            <person name="Catto M.A."/>
            <person name="Jacobson A."/>
            <person name="Kennedy G."/>
            <person name="Labadie P."/>
            <person name="Hunt B.G."/>
            <person name="Srinivasan R."/>
        </authorList>
    </citation>
    <scope>NUCLEOTIDE SEQUENCE</scope>
    <source>
        <strain evidence="10">PL_HMW_Pooled</strain>
        <tissue evidence="10">Head</tissue>
    </source>
</reference>
<keyword evidence="6" id="KW-0862">Zinc</keyword>
<feature type="transmembrane region" description="Helical" evidence="8">
    <location>
        <begin position="492"/>
        <end position="514"/>
    </location>
</feature>
<evidence type="ECO:0000259" key="9">
    <source>
        <dbReference type="PROSITE" id="PS50157"/>
    </source>
</evidence>
<feature type="transmembrane region" description="Helical" evidence="8">
    <location>
        <begin position="996"/>
        <end position="1015"/>
    </location>
</feature>
<accession>A0AAE1L9P7</accession>
<dbReference type="GO" id="GO:0060271">
    <property type="term" value="P:cilium assembly"/>
    <property type="evidence" value="ECO:0007669"/>
    <property type="project" value="InterPro"/>
</dbReference>
<dbReference type="SMART" id="SM00355">
    <property type="entry name" value="ZnF_C2H2"/>
    <property type="match status" value="6"/>
</dbReference>
<dbReference type="Pfam" id="PF14777">
    <property type="entry name" value="BBIP10"/>
    <property type="match status" value="1"/>
</dbReference>